<evidence type="ECO:0000313" key="2">
    <source>
        <dbReference type="EMBL" id="PLW33030.1"/>
    </source>
</evidence>
<name>A0A2N5U5N2_9BASI</name>
<organism evidence="2 3">
    <name type="scientific">Puccinia coronata f. sp. avenae</name>
    <dbReference type="NCBI Taxonomy" id="200324"/>
    <lineage>
        <taxon>Eukaryota</taxon>
        <taxon>Fungi</taxon>
        <taxon>Dikarya</taxon>
        <taxon>Basidiomycota</taxon>
        <taxon>Pucciniomycotina</taxon>
        <taxon>Pucciniomycetes</taxon>
        <taxon>Pucciniales</taxon>
        <taxon>Pucciniaceae</taxon>
        <taxon>Puccinia</taxon>
    </lineage>
</organism>
<protein>
    <submittedName>
        <fullName evidence="2">Uncharacterized protein</fullName>
    </submittedName>
</protein>
<dbReference type="OrthoDB" id="10535624at2759"/>
<dbReference type="Pfam" id="PF14223">
    <property type="entry name" value="Retrotran_gag_2"/>
    <property type="match status" value="1"/>
</dbReference>
<feature type="region of interest" description="Disordered" evidence="1">
    <location>
        <begin position="245"/>
        <end position="274"/>
    </location>
</feature>
<evidence type="ECO:0000256" key="1">
    <source>
        <dbReference type="SAM" id="MobiDB-lite"/>
    </source>
</evidence>
<proteinExistence type="predicted"/>
<feature type="compositionally biased region" description="Polar residues" evidence="1">
    <location>
        <begin position="245"/>
        <end position="254"/>
    </location>
</feature>
<comment type="caution">
    <text evidence="2">The sequence shown here is derived from an EMBL/GenBank/DDBJ whole genome shotgun (WGS) entry which is preliminary data.</text>
</comment>
<accession>A0A2N5U5N2</accession>
<evidence type="ECO:0000313" key="3">
    <source>
        <dbReference type="Proteomes" id="UP000235388"/>
    </source>
</evidence>
<dbReference type="PANTHER" id="PTHR33246">
    <property type="entry name" value="CCHC-TYPE DOMAIN-CONTAINING PROTEIN"/>
    <property type="match status" value="1"/>
</dbReference>
<dbReference type="PANTHER" id="PTHR33246:SF51">
    <property type="entry name" value="MYB_SANT-LIKE DOMAIN-CONTAINING PROTEIN"/>
    <property type="match status" value="1"/>
</dbReference>
<dbReference type="EMBL" id="PGCJ01000309">
    <property type="protein sequence ID" value="PLW33030.1"/>
    <property type="molecule type" value="Genomic_DNA"/>
</dbReference>
<dbReference type="STRING" id="200324.A0A2N5U5N2"/>
<gene>
    <name evidence="2" type="ORF">PCANC_20537</name>
</gene>
<dbReference type="AlphaFoldDB" id="A0A2N5U5N2"/>
<dbReference type="Proteomes" id="UP000235388">
    <property type="component" value="Unassembled WGS sequence"/>
</dbReference>
<sequence length="361" mass="39968">MSAKNAPAKSTIYTDVKLTSFASELVGHPTMKTGTIEHLKPPGPESNYLEWSWILDIHFRLTGVVYLLDADEAKTDLRSQKDTFEQDNIVVCSIISKTIQPGNIRYVRQFNTNARKLWYALKAAHQDHSSGGMMYWLRKLTILRMTGDNIITHLDKMGKIYENLNSLVTPEHPLTTNNIYSVSILTSLPPDWLVPFPTGVRFENKRSSIQQAFPQQPQVLLYILQEKGTSLERCNKAAAILSEHNPATVNGSGSRNRRINHRRGDGGKPPAKASQSTVVKLGGAGCDKESDYSGLDDASYSRPARASNAVAINTSTPEIARVVRTHQHDTNIDSGCSHQGRFVSLRDAKNKVLLATCGAKI</sequence>
<keyword evidence="3" id="KW-1185">Reference proteome</keyword>
<reference evidence="2 3" key="1">
    <citation type="submission" date="2017-11" db="EMBL/GenBank/DDBJ databases">
        <title>De novo assembly and phasing of dikaryotic genomes from two isolates of Puccinia coronata f. sp. avenae, the causal agent of oat crown rust.</title>
        <authorList>
            <person name="Miller M.E."/>
            <person name="Zhang Y."/>
            <person name="Omidvar V."/>
            <person name="Sperschneider J."/>
            <person name="Schwessinger B."/>
            <person name="Raley C."/>
            <person name="Palmer J.M."/>
            <person name="Garnica D."/>
            <person name="Upadhyaya N."/>
            <person name="Rathjen J."/>
            <person name="Taylor J.M."/>
            <person name="Park R.F."/>
            <person name="Dodds P.N."/>
            <person name="Hirsch C.D."/>
            <person name="Kianian S.F."/>
            <person name="Figueroa M."/>
        </authorList>
    </citation>
    <scope>NUCLEOTIDE SEQUENCE [LARGE SCALE GENOMIC DNA]</scope>
    <source>
        <strain evidence="2">12NC29</strain>
    </source>
</reference>